<evidence type="ECO:0000256" key="8">
    <source>
        <dbReference type="RuleBase" id="RU363032"/>
    </source>
</evidence>
<proteinExistence type="inferred from homology"/>
<keyword evidence="6 8" id="KW-1133">Transmembrane helix</keyword>
<dbReference type="RefSeq" id="WP_211784822.1">
    <property type="nucleotide sequence ID" value="NZ_CP047289.1"/>
</dbReference>
<dbReference type="InterPro" id="IPR035906">
    <property type="entry name" value="MetI-like_sf"/>
</dbReference>
<dbReference type="Pfam" id="PF00528">
    <property type="entry name" value="BPD_transp_1"/>
    <property type="match status" value="1"/>
</dbReference>
<keyword evidence="4" id="KW-1003">Cell membrane</keyword>
<dbReference type="PANTHER" id="PTHR43227:SF8">
    <property type="entry name" value="DIACETYLCHITOBIOSE UPTAKE SYSTEM PERMEASE PROTEIN DASB"/>
    <property type="match status" value="1"/>
</dbReference>
<evidence type="ECO:0000256" key="5">
    <source>
        <dbReference type="ARBA" id="ARBA00022692"/>
    </source>
</evidence>
<dbReference type="Proteomes" id="UP000679284">
    <property type="component" value="Chromosome"/>
</dbReference>
<dbReference type="SUPFAM" id="SSF160964">
    <property type="entry name" value="MalF N-terminal region-like"/>
    <property type="match status" value="1"/>
</dbReference>
<keyword evidence="11" id="KW-1185">Reference proteome</keyword>
<reference evidence="10" key="1">
    <citation type="submission" date="2020-01" db="EMBL/GenBank/DDBJ databases">
        <authorList>
            <person name="Yang Y."/>
            <person name="Kwon Y.M."/>
        </authorList>
    </citation>
    <scope>NUCLEOTIDE SEQUENCE</scope>
    <source>
        <strain evidence="10">PG104</strain>
    </source>
</reference>
<dbReference type="EMBL" id="CP047289">
    <property type="protein sequence ID" value="QUS35574.1"/>
    <property type="molecule type" value="Genomic_DNA"/>
</dbReference>
<dbReference type="GO" id="GO:0005886">
    <property type="term" value="C:plasma membrane"/>
    <property type="evidence" value="ECO:0007669"/>
    <property type="project" value="UniProtKB-SubCell"/>
</dbReference>
<feature type="transmembrane region" description="Helical" evidence="8">
    <location>
        <begin position="107"/>
        <end position="128"/>
    </location>
</feature>
<feature type="transmembrane region" description="Helical" evidence="8">
    <location>
        <begin position="140"/>
        <end position="159"/>
    </location>
</feature>
<feature type="transmembrane region" description="Helical" evidence="8">
    <location>
        <begin position="300"/>
        <end position="319"/>
    </location>
</feature>
<dbReference type="PANTHER" id="PTHR43227">
    <property type="entry name" value="BLL4140 PROTEIN"/>
    <property type="match status" value="1"/>
</dbReference>
<evidence type="ECO:0000256" key="3">
    <source>
        <dbReference type="ARBA" id="ARBA00022448"/>
    </source>
</evidence>
<dbReference type="CDD" id="cd06261">
    <property type="entry name" value="TM_PBP2"/>
    <property type="match status" value="1"/>
</dbReference>
<evidence type="ECO:0000256" key="2">
    <source>
        <dbReference type="ARBA" id="ARBA00009306"/>
    </source>
</evidence>
<feature type="transmembrane region" description="Helical" evidence="8">
    <location>
        <begin position="196"/>
        <end position="218"/>
    </location>
</feature>
<dbReference type="InterPro" id="IPR000515">
    <property type="entry name" value="MetI-like"/>
</dbReference>
<name>A0A8J8MS88_9RHOB</name>
<dbReference type="SUPFAM" id="SSF161098">
    <property type="entry name" value="MetI-like"/>
    <property type="match status" value="1"/>
</dbReference>
<evidence type="ECO:0000256" key="7">
    <source>
        <dbReference type="ARBA" id="ARBA00023136"/>
    </source>
</evidence>
<dbReference type="PROSITE" id="PS50928">
    <property type="entry name" value="ABC_TM1"/>
    <property type="match status" value="1"/>
</dbReference>
<dbReference type="Gene3D" id="1.10.3720.10">
    <property type="entry name" value="MetI-like"/>
    <property type="match status" value="1"/>
</dbReference>
<comment type="subcellular location">
    <subcellularLocation>
        <location evidence="1 8">Cell membrane</location>
        <topology evidence="1 8">Multi-pass membrane protein</topology>
    </subcellularLocation>
</comment>
<evidence type="ECO:0000313" key="11">
    <source>
        <dbReference type="Proteomes" id="UP000679284"/>
    </source>
</evidence>
<feature type="transmembrane region" description="Helical" evidence="8">
    <location>
        <begin position="6"/>
        <end position="29"/>
    </location>
</feature>
<dbReference type="AlphaFoldDB" id="A0A8J8MS88"/>
<feature type="transmembrane region" description="Helical" evidence="8">
    <location>
        <begin position="248"/>
        <end position="273"/>
    </location>
</feature>
<organism evidence="10 11">
    <name type="scientific">Falsirhodobacter algicola</name>
    <dbReference type="NCBI Taxonomy" id="2692330"/>
    <lineage>
        <taxon>Bacteria</taxon>
        <taxon>Pseudomonadati</taxon>
        <taxon>Pseudomonadota</taxon>
        <taxon>Alphaproteobacteria</taxon>
        <taxon>Rhodobacterales</taxon>
        <taxon>Paracoccaceae</taxon>
        <taxon>Falsirhodobacter</taxon>
    </lineage>
</organism>
<keyword evidence="7 8" id="KW-0472">Membrane</keyword>
<evidence type="ECO:0000313" key="10">
    <source>
        <dbReference type="EMBL" id="QUS35574.1"/>
    </source>
</evidence>
<dbReference type="KEGG" id="fap:GR316_04390"/>
<gene>
    <name evidence="10" type="ORF">GR316_04390</name>
</gene>
<sequence length="327" mass="36704">MTQILFALLTIVIGVGGCLAYFYLANMVLDRVLPPRRGRPENLRRSSRIRPWIFLAPAIVLLGVYLVYPLFASVWLSLSRDGEFTGLANYIWMVQDPKFRESLFNNVLWLIFVPTLSTLVGLVAAQLTDSIKWGTIAKSLIFMPMAISFVGAAVIWKFIYEFRAGDQTQIGLLNAVVTSLGGEPQAWLTLPIVNTFFLMIIMVWMQAGFAMVLLSAALRGIPDETIEAAILDGASPWKVFWRIQVPQIYGTIAVVWTTITIMVLKIFDIVFAITNGQWGTQVLANLMYDWSFRAGDFNRGATIAIVIMVAVLPIMIWNIRNAQKEED</sequence>
<accession>A0A8J8MS88</accession>
<feature type="domain" description="ABC transmembrane type-1" evidence="9">
    <location>
        <begin position="103"/>
        <end position="318"/>
    </location>
</feature>
<dbReference type="GO" id="GO:0055085">
    <property type="term" value="P:transmembrane transport"/>
    <property type="evidence" value="ECO:0007669"/>
    <property type="project" value="InterPro"/>
</dbReference>
<evidence type="ECO:0000256" key="1">
    <source>
        <dbReference type="ARBA" id="ARBA00004651"/>
    </source>
</evidence>
<keyword evidence="5 8" id="KW-0812">Transmembrane</keyword>
<keyword evidence="3 8" id="KW-0813">Transport</keyword>
<evidence type="ECO:0000256" key="6">
    <source>
        <dbReference type="ARBA" id="ARBA00022989"/>
    </source>
</evidence>
<evidence type="ECO:0000259" key="9">
    <source>
        <dbReference type="PROSITE" id="PS50928"/>
    </source>
</evidence>
<evidence type="ECO:0000256" key="4">
    <source>
        <dbReference type="ARBA" id="ARBA00022475"/>
    </source>
</evidence>
<comment type="similarity">
    <text evidence="2 8">Belongs to the binding-protein-dependent transport system permease family.</text>
</comment>
<dbReference type="InterPro" id="IPR050809">
    <property type="entry name" value="UgpAE/MalFG_permease"/>
</dbReference>
<protein>
    <submittedName>
        <fullName evidence="10">ABC transporter permease subunit</fullName>
    </submittedName>
</protein>
<feature type="transmembrane region" description="Helical" evidence="8">
    <location>
        <begin position="49"/>
        <end position="71"/>
    </location>
</feature>